<evidence type="ECO:0000313" key="2">
    <source>
        <dbReference type="Proteomes" id="UP000683438"/>
    </source>
</evidence>
<protein>
    <submittedName>
        <fullName evidence="1">Uncharacterized protein</fullName>
    </submittedName>
</protein>
<dbReference type="EMBL" id="MW073100">
    <property type="protein sequence ID" value="QWT28911.1"/>
    <property type="molecule type" value="Genomic_DNA"/>
</dbReference>
<proteinExistence type="predicted"/>
<keyword evidence="2" id="KW-1185">Reference proteome</keyword>
<dbReference type="Proteomes" id="UP000683438">
    <property type="component" value="Segment"/>
</dbReference>
<sequence length="290" mass="30251">MNDTDRLLDLIAKKSKVITRVGTFAGISAGQALIDIDQSRFPAAFLTAYVPSVNEPVHVWSVDGSWFLLGPTTGRPGVGVVTTVGSGVVNVTTDFGEFSMPSVGTAPTSGQTVGISWPGPVCLGALSVQPASPTPPPTPGGGGATVKEATFRAIDAGSTDRGSTRWWTAQPWASNSTYGAWFYGTQIKDTIPAGSQLVSMEMFVNRVQDQGSSPNFALHTSPGKAGVPAMGSLFPWDPPNGWNPVPNNAWFAALIAGGSFYGVGLNQGGYSKFASLAQDGLSGALRIKWR</sequence>
<name>A0A8F2E4T4_9CAUD</name>
<gene>
    <name evidence="1" type="ORF">vBMoxSR1_gp61</name>
</gene>
<reference evidence="1" key="1">
    <citation type="submission" date="2020-10" db="EMBL/GenBank/DDBJ databases">
        <title>Complete genome sequence of vB_MoxS-R1, a novel marine prophage inducted from Microbacterium.</title>
        <authorList>
            <person name="Zheng H."/>
            <person name="Liu B."/>
            <person name="Xu Y."/>
            <person name="Chen F."/>
        </authorList>
    </citation>
    <scope>NUCLEOTIDE SEQUENCE</scope>
</reference>
<organism evidence="1 2">
    <name type="scientific">Microbacterium phage vB_MoxS-R1</name>
    <dbReference type="NCBI Taxonomy" id="2848881"/>
    <lineage>
        <taxon>Viruses</taxon>
        <taxon>Duplodnaviria</taxon>
        <taxon>Heunggongvirae</taxon>
        <taxon>Uroviricota</taxon>
        <taxon>Caudoviricetes</taxon>
        <taxon>Syrbvirus</taxon>
        <taxon>Syrbvirus R1</taxon>
    </lineage>
</organism>
<accession>A0A8F2E4T4</accession>
<evidence type="ECO:0000313" key="1">
    <source>
        <dbReference type="EMBL" id="QWT28911.1"/>
    </source>
</evidence>